<sequence>MSKKSGAQKNKSTEVLDDFSGNMDSELNSVLSQLAAGMIGLQKSFEGLSMIVKGGSDKKDVCSESKAPDHNFIYIWNELGGNDVVFSPEGRKHPQAYIKKLKKLFLDAGVPDSHKIGLAVSCLRGTAVDWAAMKEDTWL</sequence>
<proteinExistence type="predicted"/>
<evidence type="ECO:0000313" key="2">
    <source>
        <dbReference type="Proteomes" id="UP001152888"/>
    </source>
</evidence>
<dbReference type="Proteomes" id="UP001152888">
    <property type="component" value="Unassembled WGS sequence"/>
</dbReference>
<comment type="caution">
    <text evidence="1">The sequence shown here is derived from an EMBL/GenBank/DDBJ whole genome shotgun (WGS) entry which is preliminary data.</text>
</comment>
<keyword evidence="2" id="KW-1185">Reference proteome</keyword>
<dbReference type="OrthoDB" id="6769558at2759"/>
<accession>A0A9P0KA50</accession>
<evidence type="ECO:0000313" key="1">
    <source>
        <dbReference type="EMBL" id="CAH1969479.1"/>
    </source>
</evidence>
<dbReference type="AlphaFoldDB" id="A0A9P0KA50"/>
<reference evidence="1" key="1">
    <citation type="submission" date="2022-03" db="EMBL/GenBank/DDBJ databases">
        <authorList>
            <person name="Sayadi A."/>
        </authorList>
    </citation>
    <scope>NUCLEOTIDE SEQUENCE</scope>
</reference>
<gene>
    <name evidence="1" type="ORF">ACAOBT_LOCUS8435</name>
</gene>
<protein>
    <submittedName>
        <fullName evidence="1">Uncharacterized protein</fullName>
    </submittedName>
</protein>
<organism evidence="1 2">
    <name type="scientific">Acanthoscelides obtectus</name>
    <name type="common">Bean weevil</name>
    <name type="synonym">Bruchus obtectus</name>
    <dbReference type="NCBI Taxonomy" id="200917"/>
    <lineage>
        <taxon>Eukaryota</taxon>
        <taxon>Metazoa</taxon>
        <taxon>Ecdysozoa</taxon>
        <taxon>Arthropoda</taxon>
        <taxon>Hexapoda</taxon>
        <taxon>Insecta</taxon>
        <taxon>Pterygota</taxon>
        <taxon>Neoptera</taxon>
        <taxon>Endopterygota</taxon>
        <taxon>Coleoptera</taxon>
        <taxon>Polyphaga</taxon>
        <taxon>Cucujiformia</taxon>
        <taxon>Chrysomeloidea</taxon>
        <taxon>Chrysomelidae</taxon>
        <taxon>Bruchinae</taxon>
        <taxon>Bruchini</taxon>
        <taxon>Acanthoscelides</taxon>
    </lineage>
</organism>
<dbReference type="EMBL" id="CAKOFQ010006764">
    <property type="protein sequence ID" value="CAH1969479.1"/>
    <property type="molecule type" value="Genomic_DNA"/>
</dbReference>
<name>A0A9P0KA50_ACAOB</name>